<evidence type="ECO:0000256" key="1">
    <source>
        <dbReference type="ARBA" id="ARBA00023015"/>
    </source>
</evidence>
<dbReference type="InterPro" id="IPR036390">
    <property type="entry name" value="WH_DNA-bd_sf"/>
</dbReference>
<dbReference type="Gene3D" id="1.10.10.10">
    <property type="entry name" value="Winged helix-like DNA-binding domain superfamily/Winged helix DNA-binding domain"/>
    <property type="match status" value="1"/>
</dbReference>
<evidence type="ECO:0000256" key="2">
    <source>
        <dbReference type="ARBA" id="ARBA00023125"/>
    </source>
</evidence>
<dbReference type="SUPFAM" id="SSF100950">
    <property type="entry name" value="NagB/RpiA/CoA transferase-like"/>
    <property type="match status" value="1"/>
</dbReference>
<dbReference type="AlphaFoldDB" id="A0A1C1YR65"/>
<dbReference type="PRINTS" id="PR00037">
    <property type="entry name" value="HTHLACR"/>
</dbReference>
<dbReference type="PROSITE" id="PS00894">
    <property type="entry name" value="HTH_DEOR_1"/>
    <property type="match status" value="1"/>
</dbReference>
<keyword evidence="3" id="KW-0804">Transcription</keyword>
<evidence type="ECO:0000259" key="4">
    <source>
        <dbReference type="PROSITE" id="PS51000"/>
    </source>
</evidence>
<feature type="domain" description="HTH deoR-type" evidence="4">
    <location>
        <begin position="18"/>
        <end position="73"/>
    </location>
</feature>
<evidence type="ECO:0000256" key="3">
    <source>
        <dbReference type="ARBA" id="ARBA00023163"/>
    </source>
</evidence>
<keyword evidence="2" id="KW-0238">DNA-binding</keyword>
<evidence type="ECO:0000313" key="5">
    <source>
        <dbReference type="EMBL" id="OCW55998.1"/>
    </source>
</evidence>
<protein>
    <recommendedName>
        <fullName evidence="4">HTH deoR-type domain-containing protein</fullName>
    </recommendedName>
</protein>
<dbReference type="SMART" id="SM00420">
    <property type="entry name" value="HTH_DEOR"/>
    <property type="match status" value="1"/>
</dbReference>
<sequence>MRDHNNLDADADAAPSKAERRRTKIIQVLMGGSSTQIRDLAEMLDVSLMTVHRDLSVLEREGLVRRLRGSVSAEKSLLFESSYNYRGRKNVEDKRRLARAALAHLEPGNAVLIDDSTTTYHLSDYLHEVAPLTVVTNAAPILERLRHTPEIDLVSTGGRYHPGYHGYFGANCEKAIRSYHVDVAILSTTTIQGLSLYTPDEIVVRAKQTMMQVARRRILLADATKFQFSALNYVAEITDFDLVILTGEIPADALALFRASNVNVEIV</sequence>
<dbReference type="GO" id="GO:0003700">
    <property type="term" value="F:DNA-binding transcription factor activity"/>
    <property type="evidence" value="ECO:0007669"/>
    <property type="project" value="InterPro"/>
</dbReference>
<dbReference type="InterPro" id="IPR050313">
    <property type="entry name" value="Carb_Metab_HTH_regulators"/>
</dbReference>
<gene>
    <name evidence="5" type="ORF">AWJ14_12325</name>
</gene>
<dbReference type="InterPro" id="IPR036388">
    <property type="entry name" value="WH-like_DNA-bd_sf"/>
</dbReference>
<dbReference type="GO" id="GO:0003677">
    <property type="term" value="F:DNA binding"/>
    <property type="evidence" value="ECO:0007669"/>
    <property type="project" value="UniProtKB-KW"/>
</dbReference>
<reference evidence="5 6" key="1">
    <citation type="submission" date="2015-12" db="EMBL/GenBank/DDBJ databases">
        <authorList>
            <person name="Shamseldin A."/>
            <person name="Moawad H."/>
            <person name="Abd El-Rahim W.M."/>
            <person name="Sadowsky M.J."/>
        </authorList>
    </citation>
    <scope>NUCLEOTIDE SEQUENCE [LARGE SCALE GENOMIC DNA]</scope>
    <source>
        <strain evidence="5 6">JC234</strain>
    </source>
</reference>
<accession>A0A1C1YR65</accession>
<dbReference type="InterPro" id="IPR037171">
    <property type="entry name" value="NagB/RpiA_transferase-like"/>
</dbReference>
<keyword evidence="6" id="KW-1185">Reference proteome</keyword>
<name>A0A1C1YR65_9HYPH</name>
<dbReference type="Pfam" id="PF08220">
    <property type="entry name" value="HTH_DeoR"/>
    <property type="match status" value="1"/>
</dbReference>
<dbReference type="InterPro" id="IPR018356">
    <property type="entry name" value="Tscrpt_reg_HTH_DeoR_CS"/>
</dbReference>
<dbReference type="PANTHER" id="PTHR30363:SF44">
    <property type="entry name" value="AGA OPERON TRANSCRIPTIONAL REPRESSOR-RELATED"/>
    <property type="match status" value="1"/>
</dbReference>
<dbReference type="RefSeq" id="WP_066183182.1">
    <property type="nucleotide sequence ID" value="NZ_LQZT01000048.1"/>
</dbReference>
<evidence type="ECO:0000313" key="6">
    <source>
        <dbReference type="Proteomes" id="UP000094795"/>
    </source>
</evidence>
<dbReference type="EMBL" id="LQZT01000048">
    <property type="protein sequence ID" value="OCW55998.1"/>
    <property type="molecule type" value="Genomic_DNA"/>
</dbReference>
<proteinExistence type="predicted"/>
<dbReference type="Proteomes" id="UP000094795">
    <property type="component" value="Unassembled WGS sequence"/>
</dbReference>
<dbReference type="InterPro" id="IPR001034">
    <property type="entry name" value="DeoR_HTH"/>
</dbReference>
<dbReference type="SMART" id="SM01134">
    <property type="entry name" value="DeoRC"/>
    <property type="match status" value="1"/>
</dbReference>
<dbReference type="PANTHER" id="PTHR30363">
    <property type="entry name" value="HTH-TYPE TRANSCRIPTIONAL REGULATOR SRLR-RELATED"/>
    <property type="match status" value="1"/>
</dbReference>
<keyword evidence="1" id="KW-0805">Transcription regulation</keyword>
<dbReference type="Pfam" id="PF00455">
    <property type="entry name" value="DeoRC"/>
    <property type="match status" value="1"/>
</dbReference>
<dbReference type="SUPFAM" id="SSF46785">
    <property type="entry name" value="Winged helix' DNA-binding domain"/>
    <property type="match status" value="1"/>
</dbReference>
<dbReference type="STRING" id="1480615.AWJ14_12325"/>
<comment type="caution">
    <text evidence="5">The sequence shown here is derived from an EMBL/GenBank/DDBJ whole genome shotgun (WGS) entry which is preliminary data.</text>
</comment>
<dbReference type="PROSITE" id="PS51000">
    <property type="entry name" value="HTH_DEOR_2"/>
    <property type="match status" value="1"/>
</dbReference>
<organism evidence="5 6">
    <name type="scientific">Hoeflea olei</name>
    <dbReference type="NCBI Taxonomy" id="1480615"/>
    <lineage>
        <taxon>Bacteria</taxon>
        <taxon>Pseudomonadati</taxon>
        <taxon>Pseudomonadota</taxon>
        <taxon>Alphaproteobacteria</taxon>
        <taxon>Hyphomicrobiales</taxon>
        <taxon>Rhizobiaceae</taxon>
        <taxon>Hoeflea</taxon>
    </lineage>
</organism>
<dbReference type="InterPro" id="IPR014036">
    <property type="entry name" value="DeoR-like_C"/>
</dbReference>